<evidence type="ECO:0000256" key="2">
    <source>
        <dbReference type="ARBA" id="ARBA00022840"/>
    </source>
</evidence>
<evidence type="ECO:0000256" key="1">
    <source>
        <dbReference type="ARBA" id="ARBA00022741"/>
    </source>
</evidence>
<evidence type="ECO:0000256" key="3">
    <source>
        <dbReference type="SAM" id="MobiDB-lite"/>
    </source>
</evidence>
<dbReference type="Pfam" id="PF00733">
    <property type="entry name" value="Asn_synthase"/>
    <property type="match status" value="2"/>
</dbReference>
<evidence type="ECO:0000313" key="6">
    <source>
        <dbReference type="Proteomes" id="UP000315385"/>
    </source>
</evidence>
<name>A0A544QSJ5_9EURY</name>
<organism evidence="5 6">
    <name type="scientific">Halonotius roseus</name>
    <dbReference type="NCBI Taxonomy" id="2511997"/>
    <lineage>
        <taxon>Archaea</taxon>
        <taxon>Methanobacteriati</taxon>
        <taxon>Methanobacteriota</taxon>
        <taxon>Stenosarchaea group</taxon>
        <taxon>Halobacteria</taxon>
        <taxon>Halobacteriales</taxon>
        <taxon>Haloferacaceae</taxon>
        <taxon>Halonotius</taxon>
    </lineage>
</organism>
<dbReference type="InterPro" id="IPR001962">
    <property type="entry name" value="Asn_synthase"/>
</dbReference>
<dbReference type="GO" id="GO:0005829">
    <property type="term" value="C:cytosol"/>
    <property type="evidence" value="ECO:0007669"/>
    <property type="project" value="TreeGrafter"/>
</dbReference>
<keyword evidence="1" id="KW-0547">Nucleotide-binding</keyword>
<dbReference type="InterPro" id="IPR014729">
    <property type="entry name" value="Rossmann-like_a/b/a_fold"/>
</dbReference>
<dbReference type="EMBL" id="SESI01000001">
    <property type="protein sequence ID" value="TQQ82420.1"/>
    <property type="molecule type" value="Genomic_DNA"/>
</dbReference>
<dbReference type="RefSeq" id="WP_142443067.1">
    <property type="nucleotide sequence ID" value="NZ_SESI01000001.1"/>
</dbReference>
<reference evidence="5 6" key="1">
    <citation type="submission" date="2019-02" db="EMBL/GenBank/DDBJ databases">
        <title>Halonotius sp. a new haloqrchaeon isolated from saline water.</title>
        <authorList>
            <person name="Duran-Viseras A."/>
            <person name="Sanchez-Porro C."/>
            <person name="Ventosa A."/>
        </authorList>
    </citation>
    <scope>NUCLEOTIDE SEQUENCE [LARGE SCALE GENOMIC DNA]</scope>
    <source>
        <strain evidence="5 6">F9-27</strain>
    </source>
</reference>
<gene>
    <name evidence="5" type="ORF">EWF95_05740</name>
</gene>
<dbReference type="AlphaFoldDB" id="A0A544QSJ5"/>
<evidence type="ECO:0000313" key="5">
    <source>
        <dbReference type="EMBL" id="TQQ82420.1"/>
    </source>
</evidence>
<feature type="region of interest" description="Disordered" evidence="3">
    <location>
        <begin position="1"/>
        <end position="45"/>
    </location>
</feature>
<dbReference type="CDD" id="cd01991">
    <property type="entry name" value="Asn_synthase_B_C"/>
    <property type="match status" value="1"/>
</dbReference>
<dbReference type="SUPFAM" id="SSF52402">
    <property type="entry name" value="Adenine nucleotide alpha hydrolases-like"/>
    <property type="match status" value="1"/>
</dbReference>
<dbReference type="PANTHER" id="PTHR11772">
    <property type="entry name" value="ASPARAGINE SYNTHETASE"/>
    <property type="match status" value="1"/>
</dbReference>
<accession>A0A544QSJ5</accession>
<dbReference type="Gene3D" id="3.40.50.620">
    <property type="entry name" value="HUPs"/>
    <property type="match status" value="1"/>
</dbReference>
<evidence type="ECO:0000259" key="4">
    <source>
        <dbReference type="Pfam" id="PF00733"/>
    </source>
</evidence>
<sequence>MSQPPQPPLRGADSDVVRAALDNADPLPGASERGPAAMGGFGGRLDDRLVRDVLGRQPVYSESDADDPTADGAWAFTPGDLDEPVVVPPGSVRTADGDEAVLTLPEPPAADSDAAMAAVTDALTGALGVDADTETTATDDVAVAFSGGVDSTLVASGFPDAPLYVVGFEGCHDIAAAREAAAAIDRADDLTVIELNHDDLLDAVPRVAAAIGRRNPMDVTIALPLLAVAERAGADGYDRLALGQGADELFGGYSKVVEPADDHRVDSDTVRGAVRETIETLPGQLERDVCGLSAAGVEPVTPFLQDRVVDAALRLPGKLMATPDARKVALRRFARETVGLPDSVAGADKKAVQYGTYVSRELDRLARQNGYKRRMDDHVGQYIRELCAD</sequence>
<dbReference type="GO" id="GO:0006529">
    <property type="term" value="P:asparagine biosynthetic process"/>
    <property type="evidence" value="ECO:0007669"/>
    <property type="project" value="InterPro"/>
</dbReference>
<dbReference type="InterPro" id="IPR050795">
    <property type="entry name" value="Asn_Synthetase"/>
</dbReference>
<feature type="domain" description="Asparagine synthetase" evidence="4">
    <location>
        <begin position="137"/>
        <end position="256"/>
    </location>
</feature>
<dbReference type="PANTHER" id="PTHR11772:SF2">
    <property type="entry name" value="ASPARAGINE SYNTHETASE [GLUTAMINE-HYDROLYZING]"/>
    <property type="match status" value="1"/>
</dbReference>
<comment type="caution">
    <text evidence="5">The sequence shown here is derived from an EMBL/GenBank/DDBJ whole genome shotgun (WGS) entry which is preliminary data.</text>
</comment>
<keyword evidence="2" id="KW-0067">ATP-binding</keyword>
<feature type="region of interest" description="Disordered" evidence="3">
    <location>
        <begin position="59"/>
        <end position="83"/>
    </location>
</feature>
<dbReference type="Proteomes" id="UP000315385">
    <property type="component" value="Unassembled WGS sequence"/>
</dbReference>
<dbReference type="OrthoDB" id="8692at2157"/>
<keyword evidence="6" id="KW-1185">Reference proteome</keyword>
<dbReference type="GO" id="GO:0005524">
    <property type="term" value="F:ATP binding"/>
    <property type="evidence" value="ECO:0007669"/>
    <property type="project" value="UniProtKB-KW"/>
</dbReference>
<feature type="domain" description="Asparagine synthetase" evidence="4">
    <location>
        <begin position="273"/>
        <end position="369"/>
    </location>
</feature>
<proteinExistence type="predicted"/>
<protein>
    <submittedName>
        <fullName evidence="5">Asparagine synthetase B</fullName>
    </submittedName>
</protein>
<dbReference type="GO" id="GO:0004066">
    <property type="term" value="F:asparagine synthase (glutamine-hydrolyzing) activity"/>
    <property type="evidence" value="ECO:0007669"/>
    <property type="project" value="InterPro"/>
</dbReference>